<dbReference type="VEuPathDB" id="MicrosporidiaDB:NEDG_01875"/>
<dbReference type="STRING" id="1805483.A0A177EI02"/>
<keyword evidence="1 4" id="KW-0547">Nucleotide-binding</keyword>
<reference evidence="6 7" key="1">
    <citation type="submission" date="2016-02" db="EMBL/GenBank/DDBJ databases">
        <title>Discovery of a natural microsporidian pathogen with a broad tissue tropism in Caenorhabditis elegans.</title>
        <authorList>
            <person name="Luallen R.J."/>
            <person name="Reinke A.W."/>
            <person name="Tong L."/>
            <person name="Botts M.R."/>
            <person name="Felix M.-A."/>
            <person name="Troemel E.R."/>
        </authorList>
    </citation>
    <scope>NUCLEOTIDE SEQUENCE [LARGE SCALE GENOMIC DNA]</scope>
    <source>
        <strain evidence="6 7">JUm2807</strain>
    </source>
</reference>
<protein>
    <submittedName>
        <fullName evidence="6">DNA replication licensing factor MCM5</fullName>
    </submittedName>
</protein>
<evidence type="ECO:0000256" key="2">
    <source>
        <dbReference type="ARBA" id="ARBA00022840"/>
    </source>
</evidence>
<dbReference type="InterPro" id="IPR041562">
    <property type="entry name" value="MCM_lid"/>
</dbReference>
<dbReference type="InterPro" id="IPR031327">
    <property type="entry name" value="MCM"/>
</dbReference>
<accession>A0A177EI02</accession>
<evidence type="ECO:0000259" key="5">
    <source>
        <dbReference type="PROSITE" id="PS50051"/>
    </source>
</evidence>
<dbReference type="PANTHER" id="PTHR11630:SF42">
    <property type="entry name" value="DNA REPLICATION LICENSING FACTOR MCM5"/>
    <property type="match status" value="1"/>
</dbReference>
<dbReference type="GO" id="GO:0003697">
    <property type="term" value="F:single-stranded DNA binding"/>
    <property type="evidence" value="ECO:0007669"/>
    <property type="project" value="TreeGrafter"/>
</dbReference>
<dbReference type="Pfam" id="PF17207">
    <property type="entry name" value="MCM_OB"/>
    <property type="match status" value="1"/>
</dbReference>
<dbReference type="PRINTS" id="PR01657">
    <property type="entry name" value="MCMFAMILY"/>
</dbReference>
<dbReference type="SMART" id="SM00350">
    <property type="entry name" value="MCM"/>
    <property type="match status" value="1"/>
</dbReference>
<organism evidence="6 7">
    <name type="scientific">Nematocida displodere</name>
    <dbReference type="NCBI Taxonomy" id="1805483"/>
    <lineage>
        <taxon>Eukaryota</taxon>
        <taxon>Fungi</taxon>
        <taxon>Fungi incertae sedis</taxon>
        <taxon>Microsporidia</taxon>
        <taxon>Nematocida</taxon>
    </lineage>
</organism>
<dbReference type="EMBL" id="LTDL01000022">
    <property type="protein sequence ID" value="OAG31101.1"/>
    <property type="molecule type" value="Genomic_DNA"/>
</dbReference>
<sequence>MEDSRDRVYQIGLANDEHNLSDDQMKGLFASFIDTFRIGTEYVYRTELAREERIVRVIVEHMSTFDSRLFQGIMSRPMYYVDLFRTAINPQERPEHTERYVELVSNGTVIPIRSLDARHLNKMSTVRGIVLSVSSVSSKPVALYIFCKTCLNPKMVKESIPNKCESCSGVDTFIAVPEKSILQDVQMIKVQEVFEDLPTGDIPRHLLVVAVGGLVDRVIPGATVSITGVLCVGNSKKTMISPFIRALGIDVKGVKAGIVPVSAYSHPVQKQFTAIPRKTIIDSIAPEVFGHKDIKLALACALFGGVRRTFPDGITVRGDINVLLLGDPGIAKSQMLKFLSSVSSRGVYTSGKGASAAGLTASVCKDRFGNFYLEGGALVLADGGLCCIDEFDKMQEKDRVAIHEAMEQQTISISKAGIVTSLNSRCAVVAAANPIFGRYDENKAPGENIDFGVTILSRFDLVFVLRDNLLSDKQIATHVLNRFIRQKAQDASSQSEPEQKAHLLAEELREYAEHARKVVPVIEEEAAQRLQAFYIQTRKTAREDTDGAKSTIPITVRQLEAIARISESLARMELESTVTIEHVEEAIRLFTNSTMKAVAMGHYVEGMPRQEWAKEYSAVEVAIKRALPIGVSKPYRLLVSEVAKMHSEGIVTRCIDGLIRGERLTLMNGGRSIVRLP</sequence>
<dbReference type="InterPro" id="IPR027417">
    <property type="entry name" value="P-loop_NTPase"/>
</dbReference>
<dbReference type="GO" id="GO:0006270">
    <property type="term" value="P:DNA replication initiation"/>
    <property type="evidence" value="ECO:0007669"/>
    <property type="project" value="TreeGrafter"/>
</dbReference>
<dbReference type="GO" id="GO:0042555">
    <property type="term" value="C:MCM complex"/>
    <property type="evidence" value="ECO:0007669"/>
    <property type="project" value="UniProtKB-ARBA"/>
</dbReference>
<dbReference type="GO" id="GO:0043596">
    <property type="term" value="C:nuclear replication fork"/>
    <property type="evidence" value="ECO:0007669"/>
    <property type="project" value="UniProtKB-ARBA"/>
</dbReference>
<dbReference type="Gene3D" id="2.20.28.10">
    <property type="match status" value="1"/>
</dbReference>
<keyword evidence="7" id="KW-1185">Reference proteome</keyword>
<dbReference type="Proteomes" id="UP000185944">
    <property type="component" value="Unassembled WGS sequence"/>
</dbReference>
<gene>
    <name evidence="6" type="ORF">NEDG_01875</name>
</gene>
<evidence type="ECO:0000256" key="3">
    <source>
        <dbReference type="ARBA" id="ARBA00023125"/>
    </source>
</evidence>
<evidence type="ECO:0000313" key="7">
    <source>
        <dbReference type="Proteomes" id="UP000185944"/>
    </source>
</evidence>
<dbReference type="InterPro" id="IPR054125">
    <property type="entry name" value="MCM5_C"/>
</dbReference>
<dbReference type="GO" id="GO:0005524">
    <property type="term" value="F:ATP binding"/>
    <property type="evidence" value="ECO:0007669"/>
    <property type="project" value="UniProtKB-KW"/>
</dbReference>
<dbReference type="Pfam" id="PF17855">
    <property type="entry name" value="MCM_lid"/>
    <property type="match status" value="1"/>
</dbReference>
<dbReference type="GO" id="GO:0005656">
    <property type="term" value="C:nuclear pre-replicative complex"/>
    <property type="evidence" value="ECO:0007669"/>
    <property type="project" value="UniProtKB-ARBA"/>
</dbReference>
<dbReference type="PROSITE" id="PS50051">
    <property type="entry name" value="MCM_2"/>
    <property type="match status" value="1"/>
</dbReference>
<dbReference type="GO" id="GO:0006279">
    <property type="term" value="P:premeiotic DNA replication"/>
    <property type="evidence" value="ECO:0007669"/>
    <property type="project" value="UniProtKB-ARBA"/>
</dbReference>
<comment type="similarity">
    <text evidence="4">Belongs to the MCM family.</text>
</comment>
<dbReference type="GO" id="GO:0043138">
    <property type="term" value="F:3'-5' DNA helicase activity"/>
    <property type="evidence" value="ECO:0007669"/>
    <property type="project" value="TreeGrafter"/>
</dbReference>
<dbReference type="FunFam" id="3.40.50.300:FF:000826">
    <property type="entry name" value="Replicative DNA helicase Mcm"/>
    <property type="match status" value="1"/>
</dbReference>
<dbReference type="Gene3D" id="2.40.50.140">
    <property type="entry name" value="Nucleic acid-binding proteins"/>
    <property type="match status" value="1"/>
</dbReference>
<dbReference type="AlphaFoldDB" id="A0A177EI02"/>
<dbReference type="Pfam" id="PF21933">
    <property type="entry name" value="MCM5_C"/>
    <property type="match status" value="1"/>
</dbReference>
<dbReference type="GeneID" id="93648225"/>
<name>A0A177EI02_9MICR</name>
<dbReference type="InterPro" id="IPR001208">
    <property type="entry name" value="MCM_dom"/>
</dbReference>
<evidence type="ECO:0000256" key="4">
    <source>
        <dbReference type="RuleBase" id="RU004070"/>
    </source>
</evidence>
<dbReference type="InterPro" id="IPR033762">
    <property type="entry name" value="MCM_OB"/>
</dbReference>
<dbReference type="PANTHER" id="PTHR11630">
    <property type="entry name" value="DNA REPLICATION LICENSING FACTOR MCM FAMILY MEMBER"/>
    <property type="match status" value="1"/>
</dbReference>
<proteinExistence type="inferred from homology"/>
<dbReference type="RefSeq" id="XP_067544825.1">
    <property type="nucleotide sequence ID" value="XM_067689293.1"/>
</dbReference>
<dbReference type="OrthoDB" id="10036721at2759"/>
<dbReference type="GO" id="GO:0000727">
    <property type="term" value="P:double-strand break repair via break-induced replication"/>
    <property type="evidence" value="ECO:0007669"/>
    <property type="project" value="TreeGrafter"/>
</dbReference>
<keyword evidence="2 4" id="KW-0067">ATP-binding</keyword>
<feature type="domain" description="MCM C-terminal AAA(+) ATPase" evidence="5">
    <location>
        <begin position="276"/>
        <end position="479"/>
    </location>
</feature>
<dbReference type="Pfam" id="PF00493">
    <property type="entry name" value="MCM"/>
    <property type="match status" value="1"/>
</dbReference>
<evidence type="ECO:0000313" key="6">
    <source>
        <dbReference type="EMBL" id="OAG31101.1"/>
    </source>
</evidence>
<dbReference type="GO" id="GO:0017116">
    <property type="term" value="F:single-stranded DNA helicase activity"/>
    <property type="evidence" value="ECO:0007669"/>
    <property type="project" value="TreeGrafter"/>
</dbReference>
<dbReference type="GO" id="GO:0031261">
    <property type="term" value="C:DNA replication preinitiation complex"/>
    <property type="evidence" value="ECO:0007669"/>
    <property type="project" value="UniProtKB-ARBA"/>
</dbReference>
<dbReference type="Gene3D" id="3.40.50.300">
    <property type="entry name" value="P-loop containing nucleotide triphosphate hydrolases"/>
    <property type="match status" value="1"/>
</dbReference>
<keyword evidence="3 4" id="KW-0238">DNA-binding</keyword>
<evidence type="ECO:0000256" key="1">
    <source>
        <dbReference type="ARBA" id="ARBA00022741"/>
    </source>
</evidence>
<comment type="caution">
    <text evidence="6">The sequence shown here is derived from an EMBL/GenBank/DDBJ whole genome shotgun (WGS) entry which is preliminary data.</text>
</comment>
<dbReference type="SUPFAM" id="SSF50249">
    <property type="entry name" value="Nucleic acid-binding proteins"/>
    <property type="match status" value="1"/>
</dbReference>
<dbReference type="SUPFAM" id="SSF52540">
    <property type="entry name" value="P-loop containing nucleoside triphosphate hydrolases"/>
    <property type="match status" value="1"/>
</dbReference>
<dbReference type="InterPro" id="IPR012340">
    <property type="entry name" value="NA-bd_OB-fold"/>
</dbReference>